<reference evidence="1 2" key="1">
    <citation type="submission" date="2020-03" db="EMBL/GenBank/DDBJ databases">
        <title>Salinimicrobium sp. nov, isolated from SCS.</title>
        <authorList>
            <person name="Cao W.R."/>
        </authorList>
    </citation>
    <scope>NUCLEOTIDE SEQUENCE [LARGE SCALE GENOMIC DNA]</scope>
    <source>
        <strain evidence="2">J15B91</strain>
    </source>
</reference>
<dbReference type="Proteomes" id="UP000703674">
    <property type="component" value="Unassembled WGS sequence"/>
</dbReference>
<evidence type="ECO:0000313" key="2">
    <source>
        <dbReference type="Proteomes" id="UP000703674"/>
    </source>
</evidence>
<dbReference type="PANTHER" id="PTHR32063:SF9">
    <property type="entry name" value="SIMILAR TO MULTIDRUG RESISTANCE PROTEIN MEXB"/>
    <property type="match status" value="1"/>
</dbReference>
<dbReference type="Gene3D" id="3.30.2090.10">
    <property type="entry name" value="Multidrug efflux transporter AcrB TolC docking domain, DN and DC subdomains"/>
    <property type="match status" value="1"/>
</dbReference>
<accession>A0ABX1D4H0</accession>
<gene>
    <name evidence="1" type="ORF">HC175_20795</name>
</gene>
<evidence type="ECO:0000313" key="1">
    <source>
        <dbReference type="EMBL" id="NJW55355.1"/>
    </source>
</evidence>
<dbReference type="EMBL" id="JAAVJR010001066">
    <property type="protein sequence ID" value="NJW55355.1"/>
    <property type="molecule type" value="Genomic_DNA"/>
</dbReference>
<feature type="non-terminal residue" evidence="1">
    <location>
        <position position="121"/>
    </location>
</feature>
<dbReference type="PANTHER" id="PTHR32063">
    <property type="match status" value="1"/>
</dbReference>
<feature type="non-terminal residue" evidence="1">
    <location>
        <position position="1"/>
    </location>
</feature>
<keyword evidence="2" id="KW-1185">Reference proteome</keyword>
<organism evidence="1 2">
    <name type="scientific">Salinimicrobium oceani</name>
    <dbReference type="NCBI Taxonomy" id="2722702"/>
    <lineage>
        <taxon>Bacteria</taxon>
        <taxon>Pseudomonadati</taxon>
        <taxon>Bacteroidota</taxon>
        <taxon>Flavobacteriia</taxon>
        <taxon>Flavobacteriales</taxon>
        <taxon>Flavobacteriaceae</taxon>
        <taxon>Salinimicrobium</taxon>
    </lineage>
</organism>
<protein>
    <submittedName>
        <fullName evidence="1">Efflux RND transporter permease subunit</fullName>
    </submittedName>
</protein>
<dbReference type="Pfam" id="PF00873">
    <property type="entry name" value="ACR_tran"/>
    <property type="match status" value="1"/>
</dbReference>
<name>A0ABX1D4H0_9FLAO</name>
<dbReference type="Gene3D" id="3.30.70.1440">
    <property type="entry name" value="Multidrug efflux transporter AcrB pore domain"/>
    <property type="match status" value="1"/>
</dbReference>
<dbReference type="InterPro" id="IPR001036">
    <property type="entry name" value="Acrflvin-R"/>
</dbReference>
<dbReference type="SUPFAM" id="SSF82714">
    <property type="entry name" value="Multidrug efflux transporter AcrB TolC docking domain, DN and DC subdomains"/>
    <property type="match status" value="1"/>
</dbReference>
<proteinExistence type="predicted"/>
<comment type="caution">
    <text evidence="1">The sequence shown here is derived from an EMBL/GenBank/DDBJ whole genome shotgun (WGS) entry which is preliminary data.</text>
</comment>
<dbReference type="InterPro" id="IPR027463">
    <property type="entry name" value="AcrB_DN_DC_subdom"/>
</dbReference>
<dbReference type="RefSeq" id="WP_168139898.1">
    <property type="nucleotide sequence ID" value="NZ_JAAVJR010001066.1"/>
</dbReference>
<sequence length="121" mass="13712">QAYLMELMQRPEILYASTSFNTNYPQYEIDLNVPRAKEAGISVSSILGTLQGYIGSIYAADFARFGKQYRVFVQALPEDRATVDDLSSLFVRNDQGQMAPITEFVELKRVYGPQSVTRFNL</sequence>